<dbReference type="InterPro" id="IPR050155">
    <property type="entry name" value="HAD-like_hydrolase_sf"/>
</dbReference>
<dbReference type="SFLD" id="SFLDG01129">
    <property type="entry name" value="C1.5:_HAD__Beta-PGM__Phosphata"/>
    <property type="match status" value="1"/>
</dbReference>
<dbReference type="AlphaFoldDB" id="A0AAW9QV98"/>
<reference evidence="1 2" key="1">
    <citation type="submission" date="2024-01" db="EMBL/GenBank/DDBJ databases">
        <title>Genomic insights into the taxonomy and metabolism of the cyanobacterium Pannus brasiliensis CCIBt3594.</title>
        <authorList>
            <person name="Machado M."/>
            <person name="Botero N.B."/>
            <person name="Andreote A.P.D."/>
            <person name="Feitosa A.M.T."/>
            <person name="Popin R."/>
            <person name="Sivonen K."/>
            <person name="Fiore M.F."/>
        </authorList>
    </citation>
    <scope>NUCLEOTIDE SEQUENCE [LARGE SCALE GENOMIC DNA]</scope>
    <source>
        <strain evidence="1 2">CCIBt3594</strain>
    </source>
</reference>
<dbReference type="RefSeq" id="WP_332865016.1">
    <property type="nucleotide sequence ID" value="NZ_JBAFSM010000016.1"/>
</dbReference>
<dbReference type="GO" id="GO:0006281">
    <property type="term" value="P:DNA repair"/>
    <property type="evidence" value="ECO:0007669"/>
    <property type="project" value="TreeGrafter"/>
</dbReference>
<evidence type="ECO:0000313" key="2">
    <source>
        <dbReference type="Proteomes" id="UP001328733"/>
    </source>
</evidence>
<sequence length="232" mass="26657">MLRIITDFDGPIVDVSERYYRVYQYCLEKTRYPGQITCLLSKEEFWQLKRQQVSEKRIGEMSGLDEDQARKFAALRRQTVHTLPYLVHDRPVAGAIETLELIQKKLRFDLVVMTMRRVVELDHALNRYDLGRFFPSDRRYCLSNSYVKTTDVKDKPLLMARALKELPPAAQTWMVGDTEADIAAAKSQNIKVIGVLSGIRDRSRLEIYEPDYIVNNLASAVDLIAGSIRAIG</sequence>
<accession>A0AAW9QV98</accession>
<dbReference type="InterPro" id="IPR036412">
    <property type="entry name" value="HAD-like_sf"/>
</dbReference>
<dbReference type="EC" id="3.-.-.-" evidence="1"/>
<dbReference type="InterPro" id="IPR023214">
    <property type="entry name" value="HAD_sf"/>
</dbReference>
<proteinExistence type="predicted"/>
<gene>
    <name evidence="1" type="ORF">V0288_10445</name>
</gene>
<dbReference type="Gene3D" id="3.40.50.1000">
    <property type="entry name" value="HAD superfamily/HAD-like"/>
    <property type="match status" value="1"/>
</dbReference>
<dbReference type="GO" id="GO:0005829">
    <property type="term" value="C:cytosol"/>
    <property type="evidence" value="ECO:0007669"/>
    <property type="project" value="TreeGrafter"/>
</dbReference>
<dbReference type="Gene3D" id="1.10.150.240">
    <property type="entry name" value="Putative phosphatase, domain 2"/>
    <property type="match status" value="1"/>
</dbReference>
<dbReference type="PANTHER" id="PTHR43434">
    <property type="entry name" value="PHOSPHOGLYCOLATE PHOSPHATASE"/>
    <property type="match status" value="1"/>
</dbReference>
<keyword evidence="2" id="KW-1185">Reference proteome</keyword>
<comment type="caution">
    <text evidence="1">The sequence shown here is derived from an EMBL/GenBank/DDBJ whole genome shotgun (WGS) entry which is preliminary data.</text>
</comment>
<organism evidence="1 2">
    <name type="scientific">Pannus brasiliensis CCIBt3594</name>
    <dbReference type="NCBI Taxonomy" id="1427578"/>
    <lineage>
        <taxon>Bacteria</taxon>
        <taxon>Bacillati</taxon>
        <taxon>Cyanobacteriota</taxon>
        <taxon>Cyanophyceae</taxon>
        <taxon>Oscillatoriophycideae</taxon>
        <taxon>Chroococcales</taxon>
        <taxon>Microcystaceae</taxon>
        <taxon>Pannus</taxon>
    </lineage>
</organism>
<dbReference type="EMBL" id="JBAFSM010000016">
    <property type="protein sequence ID" value="MEG3437538.1"/>
    <property type="molecule type" value="Genomic_DNA"/>
</dbReference>
<dbReference type="Pfam" id="PF13242">
    <property type="entry name" value="Hydrolase_like"/>
    <property type="match status" value="1"/>
</dbReference>
<dbReference type="GO" id="GO:0008967">
    <property type="term" value="F:phosphoglycolate phosphatase activity"/>
    <property type="evidence" value="ECO:0007669"/>
    <property type="project" value="TreeGrafter"/>
</dbReference>
<keyword evidence="1" id="KW-0378">Hydrolase</keyword>
<protein>
    <submittedName>
        <fullName evidence="1">HAD family hydrolase</fullName>
        <ecNumber evidence="1">3.-.-.-</ecNumber>
    </submittedName>
</protein>
<dbReference type="Proteomes" id="UP001328733">
    <property type="component" value="Unassembled WGS sequence"/>
</dbReference>
<dbReference type="InterPro" id="IPR023198">
    <property type="entry name" value="PGP-like_dom2"/>
</dbReference>
<dbReference type="SFLD" id="SFLDS00003">
    <property type="entry name" value="Haloacid_Dehalogenase"/>
    <property type="match status" value="1"/>
</dbReference>
<name>A0AAW9QV98_9CHRO</name>
<evidence type="ECO:0000313" key="1">
    <source>
        <dbReference type="EMBL" id="MEG3437538.1"/>
    </source>
</evidence>
<dbReference type="PANTHER" id="PTHR43434:SF1">
    <property type="entry name" value="PHOSPHOGLYCOLATE PHOSPHATASE"/>
    <property type="match status" value="1"/>
</dbReference>
<dbReference type="SUPFAM" id="SSF56784">
    <property type="entry name" value="HAD-like"/>
    <property type="match status" value="1"/>
</dbReference>